<dbReference type="GO" id="GO:0050660">
    <property type="term" value="F:flavin adenine dinucleotide binding"/>
    <property type="evidence" value="ECO:0007669"/>
    <property type="project" value="InterPro"/>
</dbReference>
<evidence type="ECO:0000259" key="5">
    <source>
        <dbReference type="Pfam" id="PF00732"/>
    </source>
</evidence>
<comment type="similarity">
    <text evidence="1">Belongs to the GMC oxidoreductase family.</text>
</comment>
<comment type="caution">
    <text evidence="7">The sequence shown here is derived from an EMBL/GenBank/DDBJ whole genome shotgun (WGS) entry which is preliminary data.</text>
</comment>
<evidence type="ECO:0000313" key="8">
    <source>
        <dbReference type="Proteomes" id="UP000283734"/>
    </source>
</evidence>
<keyword evidence="8" id="KW-1185">Reference proteome</keyword>
<dbReference type="RefSeq" id="WP_031225986.1">
    <property type="nucleotide sequence ID" value="NZ_QYYA01000001.1"/>
</dbReference>
<organism evidence="7 8">
    <name type="scientific">Alcanivorax profundi</name>
    <dbReference type="NCBI Taxonomy" id="2338368"/>
    <lineage>
        <taxon>Bacteria</taxon>
        <taxon>Pseudomonadati</taxon>
        <taxon>Pseudomonadota</taxon>
        <taxon>Gammaproteobacteria</taxon>
        <taxon>Oceanospirillales</taxon>
        <taxon>Alcanivoracaceae</taxon>
        <taxon>Alcanivorax</taxon>
    </lineage>
</organism>
<name>A0A418Y2W2_9GAMM</name>
<dbReference type="InterPro" id="IPR000172">
    <property type="entry name" value="GMC_OxRdtase_N"/>
</dbReference>
<dbReference type="AlphaFoldDB" id="A0A418Y2W2"/>
<keyword evidence="3" id="KW-0274">FAD</keyword>
<proteinExistence type="inferred from homology"/>
<dbReference type="InterPro" id="IPR036188">
    <property type="entry name" value="FAD/NAD-bd_sf"/>
</dbReference>
<dbReference type="InterPro" id="IPR007867">
    <property type="entry name" value="GMC_OxRtase_C"/>
</dbReference>
<feature type="domain" description="Glucose-methanol-choline oxidoreductase C-terminal" evidence="6">
    <location>
        <begin position="377"/>
        <end position="515"/>
    </location>
</feature>
<reference evidence="7 8" key="1">
    <citation type="submission" date="2018-09" db="EMBL/GenBank/DDBJ databases">
        <title>Alcanivorax profundi sp. nov., isolated from 1000 m-depth seawater of the Mariana Trench.</title>
        <authorList>
            <person name="Liu J."/>
        </authorList>
    </citation>
    <scope>NUCLEOTIDE SEQUENCE [LARGE SCALE GENOMIC DNA]</scope>
    <source>
        <strain evidence="7 8">MTEO17</strain>
    </source>
</reference>
<dbReference type="Pfam" id="PF05199">
    <property type="entry name" value="GMC_oxred_C"/>
    <property type="match status" value="1"/>
</dbReference>
<dbReference type="Gene3D" id="3.50.50.60">
    <property type="entry name" value="FAD/NAD(P)-binding domain"/>
    <property type="match status" value="2"/>
</dbReference>
<dbReference type="EMBL" id="QYYA01000001">
    <property type="protein sequence ID" value="RJG19869.1"/>
    <property type="molecule type" value="Genomic_DNA"/>
</dbReference>
<evidence type="ECO:0000256" key="4">
    <source>
        <dbReference type="ARBA" id="ARBA00023002"/>
    </source>
</evidence>
<dbReference type="PRINTS" id="PR00420">
    <property type="entry name" value="RNGMNOXGNASE"/>
</dbReference>
<dbReference type="Proteomes" id="UP000283734">
    <property type="component" value="Unassembled WGS sequence"/>
</dbReference>
<dbReference type="PANTHER" id="PTHR46056">
    <property type="entry name" value="LONG-CHAIN-ALCOHOL OXIDASE"/>
    <property type="match status" value="1"/>
</dbReference>
<keyword evidence="2" id="KW-0285">Flavoprotein</keyword>
<dbReference type="OrthoDB" id="9787779at2"/>
<protein>
    <submittedName>
        <fullName evidence="7">GMC family oxidoreductase</fullName>
    </submittedName>
</protein>
<evidence type="ECO:0000313" key="7">
    <source>
        <dbReference type="EMBL" id="RJG19869.1"/>
    </source>
</evidence>
<sequence length="532" mass="57846">MAFVRVPRDGVPVTQAKDVALDASLGKQFTLKTDVVVVGSGAAGATVAYEMAKAGRDVLVLESGRYYPSSQFTEHLGDTMTKIYQDQVGQVNTTADIIFVQGACVGGSTVIGACVMEEPGDKVLDGWAEKYGLENLSAKNFRPYLDTVADQLQIHTNEAHEINACAHKVIQGCEKMQFSWKPAQRNVKQCALTGHCLAGCPSDRKMSSLVTHLPWAAAYGARIFSDTEVVRVRMLDGRARGVEARITDPDSGAEVATMNVDADMVVLAAGAIHTPLILQRSQVKDRSGQLGRNLAIQPFTQVLGKFKEPLYGFRGALVGVQVDEFTHTDGYTIFSGLAEPESLLAQGDMKAGKAHMEFMKDYKYYAGVNAFSRDLGQGYVQWDGDPYTGDKTIHWNPSREEFENMKASAALAARIFFSGGAEKVFLPTFQSLEANSVFELDAKMDEVDYGIKGLYTFRSNSFSPHGTCRMGADPYQSVVSPTGELHDTPGLFVADSSLIPESISAPIQWTVQALAKYVSDQINDNAANYFIG</sequence>
<dbReference type="GO" id="GO:0016614">
    <property type="term" value="F:oxidoreductase activity, acting on CH-OH group of donors"/>
    <property type="evidence" value="ECO:0007669"/>
    <property type="project" value="InterPro"/>
</dbReference>
<evidence type="ECO:0000256" key="3">
    <source>
        <dbReference type="ARBA" id="ARBA00022827"/>
    </source>
</evidence>
<evidence type="ECO:0000256" key="1">
    <source>
        <dbReference type="ARBA" id="ARBA00010790"/>
    </source>
</evidence>
<evidence type="ECO:0000256" key="2">
    <source>
        <dbReference type="ARBA" id="ARBA00022630"/>
    </source>
</evidence>
<evidence type="ECO:0000259" key="6">
    <source>
        <dbReference type="Pfam" id="PF05199"/>
    </source>
</evidence>
<gene>
    <name evidence="7" type="ORF">D4A39_03220</name>
</gene>
<feature type="domain" description="Glucose-methanol-choline oxidoreductase N-terminal" evidence="5">
    <location>
        <begin position="36"/>
        <end position="298"/>
    </location>
</feature>
<accession>A0A418Y2W2</accession>
<dbReference type="PANTHER" id="PTHR46056:SF12">
    <property type="entry name" value="LONG-CHAIN-ALCOHOL OXIDASE"/>
    <property type="match status" value="1"/>
</dbReference>
<dbReference type="Pfam" id="PF00732">
    <property type="entry name" value="GMC_oxred_N"/>
    <property type="match status" value="1"/>
</dbReference>
<keyword evidence="4" id="KW-0560">Oxidoreductase</keyword>
<dbReference type="SUPFAM" id="SSF51905">
    <property type="entry name" value="FAD/NAD(P)-binding domain"/>
    <property type="match status" value="1"/>
</dbReference>